<feature type="compositionally biased region" description="Polar residues" evidence="11">
    <location>
        <begin position="331"/>
        <end position="348"/>
    </location>
</feature>
<dbReference type="InterPro" id="IPR001789">
    <property type="entry name" value="Sig_transdc_resp-reg_receiver"/>
</dbReference>
<evidence type="ECO:0000259" key="13">
    <source>
        <dbReference type="PROSITE" id="PS50110"/>
    </source>
</evidence>
<feature type="region of interest" description="Disordered" evidence="11">
    <location>
        <begin position="1503"/>
        <end position="1540"/>
    </location>
</feature>
<feature type="compositionally biased region" description="Low complexity" evidence="11">
    <location>
        <begin position="1506"/>
        <end position="1525"/>
    </location>
</feature>
<dbReference type="OMA" id="HNRRFVG"/>
<feature type="compositionally biased region" description="Polar residues" evidence="11">
    <location>
        <begin position="270"/>
        <end position="303"/>
    </location>
</feature>
<dbReference type="Gene3D" id="3.30.450.20">
    <property type="entry name" value="PAS domain"/>
    <property type="match status" value="1"/>
</dbReference>
<dbReference type="Gene3D" id="1.10.510.10">
    <property type="entry name" value="Transferase(Phosphotransferase) domain 1"/>
    <property type="match status" value="2"/>
</dbReference>
<feature type="region of interest" description="Disordered" evidence="11">
    <location>
        <begin position="1750"/>
        <end position="1852"/>
    </location>
</feature>
<dbReference type="Proteomes" id="UP000007148">
    <property type="component" value="Unassembled WGS sequence"/>
</dbReference>
<feature type="compositionally biased region" description="Basic and acidic residues" evidence="11">
    <location>
        <begin position="626"/>
        <end position="637"/>
    </location>
</feature>
<feature type="region of interest" description="Disordered" evidence="11">
    <location>
        <begin position="1050"/>
        <end position="1089"/>
    </location>
</feature>
<feature type="domain" description="Protein kinase" evidence="12">
    <location>
        <begin position="1248"/>
        <end position="1640"/>
    </location>
</feature>
<dbReference type="GO" id="GO:0000160">
    <property type="term" value="P:phosphorelay signal transduction system"/>
    <property type="evidence" value="ECO:0007669"/>
    <property type="project" value="InterPro"/>
</dbReference>
<keyword evidence="4" id="KW-0808">Transferase</keyword>
<dbReference type="STRING" id="1109443.G4TQ25"/>
<dbReference type="InterPro" id="IPR011006">
    <property type="entry name" value="CheY-like_superfamily"/>
</dbReference>
<keyword evidence="2 16" id="KW-0723">Serine/threonine-protein kinase</keyword>
<dbReference type="FunFam" id="3.30.200.20:FF:001008">
    <property type="entry name" value="Serine/threonine-protein kinase cek1"/>
    <property type="match status" value="1"/>
</dbReference>
<dbReference type="Gene3D" id="3.30.200.20">
    <property type="entry name" value="Phosphorylase Kinase, domain 1"/>
    <property type="match status" value="2"/>
</dbReference>
<keyword evidence="6 16" id="KW-0418">Kinase</keyword>
<comment type="caution">
    <text evidence="16">The sequence shown here is derived from an EMBL/GenBank/DDBJ whole genome shotgun (WGS) entry which is preliminary data.</text>
</comment>
<feature type="compositionally biased region" description="Low complexity" evidence="11">
    <location>
        <begin position="1692"/>
        <end position="1703"/>
    </location>
</feature>
<dbReference type="GO" id="GO:0005524">
    <property type="term" value="F:ATP binding"/>
    <property type="evidence" value="ECO:0007669"/>
    <property type="project" value="UniProtKB-KW"/>
</dbReference>
<dbReference type="InterPro" id="IPR011009">
    <property type="entry name" value="Kinase-like_dom_sf"/>
</dbReference>
<feature type="region of interest" description="Disordered" evidence="11">
    <location>
        <begin position="1692"/>
        <end position="1712"/>
    </location>
</feature>
<dbReference type="Pfam" id="PF00069">
    <property type="entry name" value="Pkinase"/>
    <property type="match status" value="2"/>
</dbReference>
<keyword evidence="17" id="KW-1185">Reference proteome</keyword>
<feature type="compositionally biased region" description="Basic and acidic residues" evidence="11">
    <location>
        <begin position="502"/>
        <end position="519"/>
    </location>
</feature>
<keyword evidence="7" id="KW-0067">ATP-binding</keyword>
<evidence type="ECO:0000256" key="2">
    <source>
        <dbReference type="ARBA" id="ARBA00022527"/>
    </source>
</evidence>
<dbReference type="PROSITE" id="PS50011">
    <property type="entry name" value="PROTEIN_KINASE_DOM"/>
    <property type="match status" value="1"/>
</dbReference>
<evidence type="ECO:0000256" key="9">
    <source>
        <dbReference type="ARBA" id="ARBA00048679"/>
    </source>
</evidence>
<evidence type="ECO:0000256" key="4">
    <source>
        <dbReference type="ARBA" id="ARBA00022679"/>
    </source>
</evidence>
<feature type="compositionally biased region" description="Low complexity" evidence="11">
    <location>
        <begin position="349"/>
        <end position="358"/>
    </location>
</feature>
<feature type="compositionally biased region" description="Low complexity" evidence="11">
    <location>
        <begin position="1787"/>
        <end position="1801"/>
    </location>
</feature>
<dbReference type="HOGENOM" id="CLU_000709_1_0_1"/>
<proteinExistence type="predicted"/>
<comment type="catalytic activity">
    <reaction evidence="8">
        <text>L-threonyl-[protein] + ATP = O-phospho-L-threonyl-[protein] + ADP + H(+)</text>
        <dbReference type="Rhea" id="RHEA:46608"/>
        <dbReference type="Rhea" id="RHEA-COMP:11060"/>
        <dbReference type="Rhea" id="RHEA-COMP:11605"/>
        <dbReference type="ChEBI" id="CHEBI:15378"/>
        <dbReference type="ChEBI" id="CHEBI:30013"/>
        <dbReference type="ChEBI" id="CHEBI:30616"/>
        <dbReference type="ChEBI" id="CHEBI:61977"/>
        <dbReference type="ChEBI" id="CHEBI:456216"/>
        <dbReference type="EC" id="2.7.11.1"/>
    </reaction>
</comment>
<feature type="compositionally biased region" description="Basic and acidic residues" evidence="11">
    <location>
        <begin position="31"/>
        <end position="40"/>
    </location>
</feature>
<dbReference type="Gene3D" id="3.40.50.2300">
    <property type="match status" value="1"/>
</dbReference>
<dbReference type="EC" id="2.7.11.1" evidence="1"/>
<feature type="region of interest" description="Disordered" evidence="11">
    <location>
        <begin position="1"/>
        <end position="64"/>
    </location>
</feature>
<dbReference type="PANTHER" id="PTHR24356">
    <property type="entry name" value="SERINE/THREONINE-PROTEIN KINASE"/>
    <property type="match status" value="1"/>
</dbReference>
<dbReference type="InterPro" id="IPR000719">
    <property type="entry name" value="Prot_kinase_dom"/>
</dbReference>
<dbReference type="PROSITE" id="PS50112">
    <property type="entry name" value="PAS"/>
    <property type="match status" value="1"/>
</dbReference>
<dbReference type="FunFam" id="1.10.510.10:FF:000340">
    <property type="entry name" value="Serine threonine protein kinase"/>
    <property type="match status" value="1"/>
</dbReference>
<feature type="region of interest" description="Disordered" evidence="11">
    <location>
        <begin position="502"/>
        <end position="637"/>
    </location>
</feature>
<feature type="compositionally biased region" description="Basic and acidic residues" evidence="11">
    <location>
        <begin position="209"/>
        <end position="223"/>
    </location>
</feature>
<feature type="domain" description="PAS" evidence="14">
    <location>
        <begin position="630"/>
        <end position="705"/>
    </location>
</feature>
<dbReference type="PROSITE" id="PS00108">
    <property type="entry name" value="PROTEIN_KINASE_ST"/>
    <property type="match status" value="1"/>
</dbReference>
<dbReference type="InterPro" id="IPR050236">
    <property type="entry name" value="Ser_Thr_kinase_AGC"/>
</dbReference>
<dbReference type="PROSITE" id="PS50110">
    <property type="entry name" value="RESPONSE_REGULATORY"/>
    <property type="match status" value="1"/>
</dbReference>
<feature type="compositionally biased region" description="Polar residues" evidence="11">
    <location>
        <begin position="361"/>
        <end position="379"/>
    </location>
</feature>
<dbReference type="InParanoid" id="G4TQ25"/>
<feature type="compositionally biased region" description="Basic residues" evidence="11">
    <location>
        <begin position="1753"/>
        <end position="1765"/>
    </location>
</feature>
<feature type="compositionally biased region" description="Low complexity" evidence="11">
    <location>
        <begin position="10"/>
        <end position="27"/>
    </location>
</feature>
<dbReference type="GO" id="GO:0004674">
    <property type="term" value="F:protein serine/threonine kinase activity"/>
    <property type="evidence" value="ECO:0007669"/>
    <property type="project" value="UniProtKB-KW"/>
</dbReference>
<feature type="region of interest" description="Disordered" evidence="11">
    <location>
        <begin position="209"/>
        <end position="396"/>
    </location>
</feature>
<dbReference type="CDD" id="cd00130">
    <property type="entry name" value="PAS"/>
    <property type="match status" value="1"/>
</dbReference>
<comment type="catalytic activity">
    <reaction evidence="9">
        <text>L-seryl-[protein] + ATP = O-phospho-L-seryl-[protein] + ADP + H(+)</text>
        <dbReference type="Rhea" id="RHEA:17989"/>
        <dbReference type="Rhea" id="RHEA-COMP:9863"/>
        <dbReference type="Rhea" id="RHEA-COMP:11604"/>
        <dbReference type="ChEBI" id="CHEBI:15378"/>
        <dbReference type="ChEBI" id="CHEBI:29999"/>
        <dbReference type="ChEBI" id="CHEBI:30616"/>
        <dbReference type="ChEBI" id="CHEBI:83421"/>
        <dbReference type="ChEBI" id="CHEBI:456216"/>
        <dbReference type="EC" id="2.7.11.1"/>
    </reaction>
</comment>
<dbReference type="CDD" id="cd05611">
    <property type="entry name" value="STKc_Rim15_like"/>
    <property type="match status" value="1"/>
</dbReference>
<dbReference type="OrthoDB" id="162894at2759"/>
<dbReference type="SUPFAM" id="SSF52172">
    <property type="entry name" value="CheY-like"/>
    <property type="match status" value="1"/>
</dbReference>
<dbReference type="SMART" id="SM00448">
    <property type="entry name" value="REC"/>
    <property type="match status" value="1"/>
</dbReference>
<dbReference type="PROSITE" id="PS51285">
    <property type="entry name" value="AGC_KINASE_CTER"/>
    <property type="match status" value="1"/>
</dbReference>
<evidence type="ECO:0000256" key="3">
    <source>
        <dbReference type="ARBA" id="ARBA00022553"/>
    </source>
</evidence>
<dbReference type="InterPro" id="IPR035965">
    <property type="entry name" value="PAS-like_dom_sf"/>
</dbReference>
<evidence type="ECO:0000256" key="8">
    <source>
        <dbReference type="ARBA" id="ARBA00047899"/>
    </source>
</evidence>
<dbReference type="InterPro" id="IPR008271">
    <property type="entry name" value="Ser/Thr_kinase_AS"/>
</dbReference>
<evidence type="ECO:0000259" key="15">
    <source>
        <dbReference type="PROSITE" id="PS51285"/>
    </source>
</evidence>
<feature type="domain" description="AGC-kinase C-terminal" evidence="15">
    <location>
        <begin position="1641"/>
        <end position="1737"/>
    </location>
</feature>
<keyword evidence="5" id="KW-0547">Nucleotide-binding</keyword>
<dbReference type="GO" id="GO:0005737">
    <property type="term" value="C:cytoplasm"/>
    <property type="evidence" value="ECO:0007669"/>
    <property type="project" value="TreeGrafter"/>
</dbReference>
<evidence type="ECO:0000256" key="10">
    <source>
        <dbReference type="PROSITE-ProRule" id="PRU00169"/>
    </source>
</evidence>
<evidence type="ECO:0000259" key="12">
    <source>
        <dbReference type="PROSITE" id="PS50011"/>
    </source>
</evidence>
<accession>G4TQ25</accession>
<name>G4TQ25_SERID</name>
<evidence type="ECO:0000259" key="14">
    <source>
        <dbReference type="PROSITE" id="PS50112"/>
    </source>
</evidence>
<evidence type="ECO:0000256" key="7">
    <source>
        <dbReference type="ARBA" id="ARBA00022840"/>
    </source>
</evidence>
<dbReference type="PANTHER" id="PTHR24356:SF1">
    <property type="entry name" value="SERINE_THREONINE-PROTEIN KINASE GREATWALL"/>
    <property type="match status" value="1"/>
</dbReference>
<feature type="compositionally biased region" description="Polar residues" evidence="11">
    <location>
        <begin position="616"/>
        <end position="625"/>
    </location>
</feature>
<reference evidence="16 17" key="1">
    <citation type="journal article" date="2011" name="PLoS Pathog.">
        <title>Endophytic Life Strategies Decoded by Genome and Transcriptome Analyses of the Mutualistic Root Symbiont Piriformospora indica.</title>
        <authorList>
            <person name="Zuccaro A."/>
            <person name="Lahrmann U."/>
            <person name="Guldener U."/>
            <person name="Langen G."/>
            <person name="Pfiffi S."/>
            <person name="Biedenkopf D."/>
            <person name="Wong P."/>
            <person name="Samans B."/>
            <person name="Grimm C."/>
            <person name="Basiewicz M."/>
            <person name="Murat C."/>
            <person name="Martin F."/>
            <person name="Kogel K.H."/>
        </authorList>
    </citation>
    <scope>NUCLEOTIDE SEQUENCE [LARGE SCALE GENOMIC DNA]</scope>
    <source>
        <strain evidence="16 17">DSM 11827</strain>
    </source>
</reference>
<feature type="compositionally biased region" description="Acidic residues" evidence="11">
    <location>
        <begin position="1050"/>
        <end position="1060"/>
    </location>
</feature>
<dbReference type="EMBL" id="CAFZ01000223">
    <property type="protein sequence ID" value="CCA73412.1"/>
    <property type="molecule type" value="Genomic_DNA"/>
</dbReference>
<evidence type="ECO:0000313" key="17">
    <source>
        <dbReference type="Proteomes" id="UP000007148"/>
    </source>
</evidence>
<feature type="region of interest" description="Disordered" evidence="11">
    <location>
        <begin position="158"/>
        <end position="189"/>
    </location>
</feature>
<dbReference type="GO" id="GO:1901992">
    <property type="term" value="P:positive regulation of mitotic cell cycle phase transition"/>
    <property type="evidence" value="ECO:0007669"/>
    <property type="project" value="UniProtKB-ARBA"/>
</dbReference>
<gene>
    <name evidence="16" type="ORF">PIIN_07366</name>
</gene>
<dbReference type="Pfam" id="PF00072">
    <property type="entry name" value="Response_reg"/>
    <property type="match status" value="1"/>
</dbReference>
<dbReference type="GO" id="GO:0005634">
    <property type="term" value="C:nucleus"/>
    <property type="evidence" value="ECO:0007669"/>
    <property type="project" value="TreeGrafter"/>
</dbReference>
<evidence type="ECO:0000256" key="11">
    <source>
        <dbReference type="SAM" id="MobiDB-lite"/>
    </source>
</evidence>
<feature type="compositionally biased region" description="Basic and acidic residues" evidence="11">
    <location>
        <begin position="547"/>
        <end position="563"/>
    </location>
</feature>
<dbReference type="InterPro" id="IPR000961">
    <property type="entry name" value="AGC-kinase_C"/>
</dbReference>
<protein>
    <recommendedName>
        <fullName evidence="1">non-specific serine/threonine protein kinase</fullName>
        <ecNumber evidence="1">2.7.11.1</ecNumber>
    </recommendedName>
</protein>
<dbReference type="FunCoup" id="G4TQ25">
    <property type="interactions" value="273"/>
</dbReference>
<feature type="compositionally biased region" description="Polar residues" evidence="11">
    <location>
        <begin position="578"/>
        <end position="588"/>
    </location>
</feature>
<dbReference type="InterPro" id="IPR000014">
    <property type="entry name" value="PAS"/>
</dbReference>
<evidence type="ECO:0000256" key="6">
    <source>
        <dbReference type="ARBA" id="ARBA00022777"/>
    </source>
</evidence>
<sequence length="2033" mass="221835">MAFDGHKPLQGGSQRRSSSPISFFSPSTARVSDKDLEDAPTRPMSVNPLTYPPTNHDQTNPPGTPLTLSTSVVTAPVPMASTTPALSSGIASPYVPPMNQISMPYIKRHAVKRVKSAKDACNTELQKVIHSITNYFEERLGEKEREEAEEQYAKAQLQQQYMREQHIHSRDAMSEDGSQASHLQVGSPGNVAPAELAAAIQQIHNSKYDAHSEGMTDADDRPLTRASSRRTANSSSRPHSRQPSFSTPAGLRRSGSLHKQVPHSAPITVPGNSTQSGSGDQSPSLRASSLIYQPTPTNWSAQPGNPPATAPLPASSQQQQKRLSRHMHVPTHTSGHSQVHPQGPQSEISSRSTSRSRSPMPFTQSSTEHATPNSSSPKTTNKRLSRHMDSSTNLEPPVDPFVSTLHDLIAVCTDILEMSPNALTSKPGMGADLVRKVQEVGRAWDAHPDWYGRTWYITVLLAVATLARVVEWFEAERQFWNFEDNDEEGEIEPLTFVLKPESEVGSRSGYESRERDESMPRTPLAPSSVLDENPLRLSRESSLGQVHEARRSRDERVPQKDLRGSMLIGDQGLPAPSSAMTERAAQQPSPAPVTQPAQPLVHGGQQAGTAEGQGTNDGSLATSESMRVEASEHLRQKADKAKTSNILMELNLDGEHFLYINRNWFDVIGSDPDTLVNTGMGISPLLHPDDRNKFREASEKLQTDDSHTVEIVFRIQVEDPDASPDGQFHAPVYRNMEGSGMLMLDRVDHVPSHTMWVIKPAPEPTPTEEKQEVLAPEPSPGFARIPTTPFRFPMSRTSTEGINQLAIPVIKSLSATPILCRICENQIPSWFFEKHNETCNEVHRFEADIAECNEGISELRNTVRELITGIEKLGVNVEKTMPERPTLEYRGMSIFTPTSTGTTNSPIQAFRPPLASRMQRVGVRKAQQRLLEQIEEILTTALEISVPSLKEEEAKEPIERQRLLSPDSEDRIGKCSTWIKPAPEDPALSRLVQDSDLIIKQKLDTVMRMQNTVRYSEKIRQEWAVKYDEAVASMLLEQSTPIEPLMEEPPEDILEGEDSDGASSTTSEYDFGRERPSTDPTPVASSPARIPSSLPLVPVMPVPVPATYQGVGAHKHSRSSTPSSVTSPLAIAAPINASTPEAIDRAALLAAVEDHTQTIRARRMSINSVGSPSAMLLEPKLLVTPPVSPLLSTTVPPISTAGHHARRHSIVQPILSPTVAVASGSHHGRLPSVAPSAAKAAPSSIRDFDIIKPISKGAFGSVFLAKKKTTGDYYAIKVLKKADMIAKNQITNVKAERMILMKQAESPFVVRLFFTFQSKDNLYLVMEYLNGGDCAALVKALGSLSEDWARAYIAEVVLGLEYLHSKGIVHRDLKPDNLLIDSQGHLKLTDFGLSRIGLLGRQTRESRRLPERLLGGKAGRGRRSPGSRPTSFDSGYLQSPLLSAKIEDSGSYFNPRMAAAAQMQEDVSESSGSEGVAHLMWRRGKQSQADSPLQSFASELATELRSQQGNNNTSNSTASALVSSGHTGTTPPAAPEQKFVGTPDYLAPETILGLSEDDRCVDWWALGIITYEFLYGIPPFHAETPDKVFENILSRRIDWHEEWIEYSPEARDFMERLLVSDPTKRLGMNGAQEVKAHPWFAEIEWDKVMQTKPQFVPEVTDPESTDYFDARGAIPQLFQDDEAIAVAKPASDATTTADAASKTLSGKGPLRDAVPAPAADDFGTFQFKNLPVLKQANDEVAAITQALGDSAAMHHRRRSISRRINKPTNVLTNFEPKQGTTNPPSPSTSVSSIASSPSRGSMGPSTPGSVQAHLRRPSEYTAVDRFKANQLDPDRRNSMPSRLRTASVSSSDHDASYSAAEAWSQSIGSSATSSSPAPEPKRASETSGVDRAVVCLIAEDNPISAKILETLLVRLGCRCVMAADGAEAISTAHGDIKFDLILMDYHMPVVDGESAARYIKSTNNLNKSTPIVAVSAYVGVDSNVASNLFAACLSKPVHKADLLAVMRQLGFRTSTSEGPKPLSQVSKVAAAVS</sequence>
<evidence type="ECO:0000313" key="16">
    <source>
        <dbReference type="EMBL" id="CCA73412.1"/>
    </source>
</evidence>
<dbReference type="SUPFAM" id="SSF56112">
    <property type="entry name" value="Protein kinase-like (PK-like)"/>
    <property type="match status" value="1"/>
</dbReference>
<dbReference type="SUPFAM" id="SSF55785">
    <property type="entry name" value="PYP-like sensor domain (PAS domain)"/>
    <property type="match status" value="1"/>
</dbReference>
<dbReference type="SMART" id="SM00220">
    <property type="entry name" value="S_TKc"/>
    <property type="match status" value="1"/>
</dbReference>
<feature type="compositionally biased region" description="Low complexity" evidence="11">
    <location>
        <begin position="603"/>
        <end position="614"/>
    </location>
</feature>
<feature type="region of interest" description="Disordered" evidence="11">
    <location>
        <begin position="1409"/>
        <end position="1436"/>
    </location>
</feature>
<feature type="compositionally biased region" description="Polar residues" evidence="11">
    <location>
        <begin position="52"/>
        <end position="64"/>
    </location>
</feature>
<feature type="compositionally biased region" description="Low complexity" evidence="11">
    <location>
        <begin position="224"/>
        <end position="237"/>
    </location>
</feature>
<dbReference type="eggNOG" id="KOG0605">
    <property type="taxonomic scope" value="Eukaryota"/>
</dbReference>
<dbReference type="FunFam" id="1.10.510.10:FF:000580">
    <property type="entry name" value="AGC protein kinase"/>
    <property type="match status" value="1"/>
</dbReference>
<feature type="compositionally biased region" description="Basic and acidic residues" evidence="11">
    <location>
        <begin position="1816"/>
        <end position="1837"/>
    </location>
</feature>
<feature type="modified residue" description="4-aspartylphosphate" evidence="10">
    <location>
        <position position="1944"/>
    </location>
</feature>
<keyword evidence="3 10" id="KW-0597">Phosphoprotein</keyword>
<feature type="compositionally biased region" description="Basic and acidic residues" evidence="11">
    <location>
        <begin position="163"/>
        <end position="173"/>
    </location>
</feature>
<feature type="domain" description="Response regulatory" evidence="13">
    <location>
        <begin position="1894"/>
        <end position="2010"/>
    </location>
</feature>
<organism evidence="16 17">
    <name type="scientific">Serendipita indica (strain DSM 11827)</name>
    <name type="common">Root endophyte fungus</name>
    <name type="synonym">Piriformospora indica</name>
    <dbReference type="NCBI Taxonomy" id="1109443"/>
    <lineage>
        <taxon>Eukaryota</taxon>
        <taxon>Fungi</taxon>
        <taxon>Dikarya</taxon>
        <taxon>Basidiomycota</taxon>
        <taxon>Agaricomycotina</taxon>
        <taxon>Agaricomycetes</taxon>
        <taxon>Sebacinales</taxon>
        <taxon>Serendipitaceae</taxon>
        <taxon>Serendipita</taxon>
    </lineage>
</organism>
<evidence type="ECO:0000256" key="5">
    <source>
        <dbReference type="ARBA" id="ARBA00022741"/>
    </source>
</evidence>
<dbReference type="CDD" id="cd17546">
    <property type="entry name" value="REC_hyHK_CKI1_RcsC-like"/>
    <property type="match status" value="1"/>
</dbReference>
<evidence type="ECO:0000256" key="1">
    <source>
        <dbReference type="ARBA" id="ARBA00012513"/>
    </source>
</evidence>